<dbReference type="AlphaFoldDB" id="A0A445N2V5"/>
<dbReference type="EMBL" id="OJIN01000225">
    <property type="protein sequence ID" value="SPD76050.1"/>
    <property type="molecule type" value="Genomic_DNA"/>
</dbReference>
<organism evidence="1">
    <name type="scientific">uncultured Desulfobacterium sp</name>
    <dbReference type="NCBI Taxonomy" id="201089"/>
    <lineage>
        <taxon>Bacteria</taxon>
        <taxon>Pseudomonadati</taxon>
        <taxon>Thermodesulfobacteriota</taxon>
        <taxon>Desulfobacteria</taxon>
        <taxon>Desulfobacterales</taxon>
        <taxon>Desulfobacteriaceae</taxon>
        <taxon>Desulfobacterium</taxon>
        <taxon>environmental samples</taxon>
    </lineage>
</organism>
<reference evidence="1" key="1">
    <citation type="submission" date="2018-01" db="EMBL/GenBank/DDBJ databases">
        <authorList>
            <person name="Regsiter A."/>
            <person name="William W."/>
        </authorList>
    </citation>
    <scope>NUCLEOTIDE SEQUENCE</scope>
    <source>
        <strain evidence="1">TRIP AH-1</strain>
    </source>
</reference>
<name>A0A445N2V5_9BACT</name>
<evidence type="ECO:0000313" key="1">
    <source>
        <dbReference type="EMBL" id="SPD76050.1"/>
    </source>
</evidence>
<accession>A0A445N2V5</accession>
<sequence length="86" mass="9438">MGSIAIAGVEPSPFKEVIKGKIDLIVERLMPLTEVSPTGTSGDVQALAIEIVNYLQSADERPIKRRLATMWAIIIMERISSVLFDP</sequence>
<proteinExistence type="predicted"/>
<gene>
    <name evidence="1" type="ORF">PITCH_A80045</name>
</gene>
<protein>
    <submittedName>
        <fullName evidence="1">Uncharacterized protein</fullName>
    </submittedName>
</protein>